<evidence type="ECO:0000313" key="2">
    <source>
        <dbReference type="Proteomes" id="UP000308600"/>
    </source>
</evidence>
<gene>
    <name evidence="1" type="ORF">BDN72DRAFT_756531</name>
</gene>
<sequence length="229" mass="26181">MSIPMPNVIDLPYGKYPPLHFQAPTWRDLLRLLARLSNCRFQASVESMALAKTELKLRTVIQFVRPHHAFPEWRTIVWFTLDYPEPQTKWAPRHPTLPYSYSLSTIPTLLRDVESEMSKVFTVPETNMPFPKLPISFPDLALYLQATLDESRRQSNDSYNGKLAKMVATCFPVQPSDTSSTDPLGSSSRMSRMIKWPWGKGKPGKKGTSSNEETYYLVTPFVAGEHEWG</sequence>
<protein>
    <submittedName>
        <fullName evidence="1">Uncharacterized protein</fullName>
    </submittedName>
</protein>
<reference evidence="1 2" key="1">
    <citation type="journal article" date="2019" name="Nat. Ecol. Evol.">
        <title>Megaphylogeny resolves global patterns of mushroom evolution.</title>
        <authorList>
            <person name="Varga T."/>
            <person name="Krizsan K."/>
            <person name="Foldi C."/>
            <person name="Dima B."/>
            <person name="Sanchez-Garcia M."/>
            <person name="Sanchez-Ramirez S."/>
            <person name="Szollosi G.J."/>
            <person name="Szarkandi J.G."/>
            <person name="Papp V."/>
            <person name="Albert L."/>
            <person name="Andreopoulos W."/>
            <person name="Angelini C."/>
            <person name="Antonin V."/>
            <person name="Barry K.W."/>
            <person name="Bougher N.L."/>
            <person name="Buchanan P."/>
            <person name="Buyck B."/>
            <person name="Bense V."/>
            <person name="Catcheside P."/>
            <person name="Chovatia M."/>
            <person name="Cooper J."/>
            <person name="Damon W."/>
            <person name="Desjardin D."/>
            <person name="Finy P."/>
            <person name="Geml J."/>
            <person name="Haridas S."/>
            <person name="Hughes K."/>
            <person name="Justo A."/>
            <person name="Karasinski D."/>
            <person name="Kautmanova I."/>
            <person name="Kiss B."/>
            <person name="Kocsube S."/>
            <person name="Kotiranta H."/>
            <person name="LaButti K.M."/>
            <person name="Lechner B.E."/>
            <person name="Liimatainen K."/>
            <person name="Lipzen A."/>
            <person name="Lukacs Z."/>
            <person name="Mihaltcheva S."/>
            <person name="Morgado L.N."/>
            <person name="Niskanen T."/>
            <person name="Noordeloos M.E."/>
            <person name="Ohm R.A."/>
            <person name="Ortiz-Santana B."/>
            <person name="Ovrebo C."/>
            <person name="Racz N."/>
            <person name="Riley R."/>
            <person name="Savchenko A."/>
            <person name="Shiryaev A."/>
            <person name="Soop K."/>
            <person name="Spirin V."/>
            <person name="Szebenyi C."/>
            <person name="Tomsovsky M."/>
            <person name="Tulloss R.E."/>
            <person name="Uehling J."/>
            <person name="Grigoriev I.V."/>
            <person name="Vagvolgyi C."/>
            <person name="Papp T."/>
            <person name="Martin F.M."/>
            <person name="Miettinen O."/>
            <person name="Hibbett D.S."/>
            <person name="Nagy L.G."/>
        </authorList>
    </citation>
    <scope>NUCLEOTIDE SEQUENCE [LARGE SCALE GENOMIC DNA]</scope>
    <source>
        <strain evidence="1 2">NL-1719</strain>
    </source>
</reference>
<keyword evidence="2" id="KW-1185">Reference proteome</keyword>
<dbReference type="Proteomes" id="UP000308600">
    <property type="component" value="Unassembled WGS sequence"/>
</dbReference>
<organism evidence="1 2">
    <name type="scientific">Pluteus cervinus</name>
    <dbReference type="NCBI Taxonomy" id="181527"/>
    <lineage>
        <taxon>Eukaryota</taxon>
        <taxon>Fungi</taxon>
        <taxon>Dikarya</taxon>
        <taxon>Basidiomycota</taxon>
        <taxon>Agaricomycotina</taxon>
        <taxon>Agaricomycetes</taxon>
        <taxon>Agaricomycetidae</taxon>
        <taxon>Agaricales</taxon>
        <taxon>Pluteineae</taxon>
        <taxon>Pluteaceae</taxon>
        <taxon>Pluteus</taxon>
    </lineage>
</organism>
<accession>A0ACD3BCW3</accession>
<dbReference type="EMBL" id="ML208261">
    <property type="protein sequence ID" value="TFK75761.1"/>
    <property type="molecule type" value="Genomic_DNA"/>
</dbReference>
<proteinExistence type="predicted"/>
<evidence type="ECO:0000313" key="1">
    <source>
        <dbReference type="EMBL" id="TFK75761.1"/>
    </source>
</evidence>
<name>A0ACD3BCW3_9AGAR</name>